<evidence type="ECO:0000259" key="4">
    <source>
        <dbReference type="PROSITE" id="PS51549"/>
    </source>
</evidence>
<protein>
    <recommendedName>
        <fullName evidence="6">DOMON domain-containing protein</fullName>
    </recommendedName>
</protein>
<dbReference type="EMBL" id="GEBQ01029499">
    <property type="protein sequence ID" value="JAT10478.1"/>
    <property type="molecule type" value="Transcribed_RNA"/>
</dbReference>
<dbReference type="Pfam" id="PF10517">
    <property type="entry name" value="DM13"/>
    <property type="match status" value="1"/>
</dbReference>
<dbReference type="InterPro" id="IPR052126">
    <property type="entry name" value="Spindle_Org/Thrombomodulin"/>
</dbReference>
<feature type="domain" description="DOMON" evidence="3">
    <location>
        <begin position="157"/>
        <end position="290"/>
    </location>
</feature>
<sequence>DEAAVNFGDVKIPKNLDFPKPQKIAPLNGVHAVSSEPIVVVDAQTLLIPSFSYDGEAPDAKFWVGRGAKPSPQGIRVPDENGKEIPLRRYDRKTIVLTLPGDLTVFEIGHFGVWCEAFTVDFGHIQIPAGLNVPPSLKMLGVSPQSKLNCEVLHEELAFEVRWAVAGDSVVVQLVAKLENGEYMSFGLSGHERKNQMIGADVVVAWVDHETLNGFAVDYFLDDKSQCSGSRGSCPDYRIDPENTSSVRLLNAALVNGYSIVTYQRPLKAHDSLDLPIHTNTSQAIIWGIGPLNQKREVSFHSVWSKRNTLLDFGRTPQWNCPIPESDAALGASNEPKEEDVQVSPSVPNRSAVSETYNSPPPPAPAVRTSDAWEIPPIQCNEPDDGVFYAQMGPTGGKRGYPSITKHVGWGISYYINGLLIPEINVVRGKTYTFVVEGGLDPSVPAKYHPFYITDDPVGGFANKSPQEQEKVRIFAGVEETRSGELVPTGHGRLCNWTPDPDQPPADDFVSFGAYQRTLTLICDHGEPGVIQWTPDENTPDTVYYQCYVHRYLGWKINVLDRCDLPVAASSSQVESRVKYETDSEELESRPSVRVSTRVKPEGPNYLPLVSNLGLKDQDLMAEYKKNFAQIPVNYKDAHSYSTDSPQAIATNHKYPQEMYVQSTTEDGREMIPVSEDISQDTSTERTKPMLSEHKETHSRNVSETKHHGQVIPYNRNPYSRPHHRRPVMSTMTIIRPQHRRPMPHHHMVMVSKPMMHRPLTLMAAPSQYRPVFVKKPIYRMPSVMHRPMVMMPPPSHPSEIMMVPPRPHVNPQQVSQSVSVSYSTSKGKGKLQPPVQIKSEPTETKKYILPQQQKPIKHEFQHPTFKAPYSVNTGGFNPGSLVIEGGFKPIIQNTQEAQDRISEVEEVDDTEGTIDLTVGEDLQKDVNTGLKPTEYFEPMFIPSPPDSMQKRVKKPTGFEYDILQKKKPYISRKPVRQNMVVIRRRPVSPSFRSQQDDVADETAMAAERMDTYYLPPSGPVYGMSNQAVPANTATLLTYDGKTVSANSVVPPPASTGEGYSKHRSSVAELLRNTPQFGPFRGDIPPPVPQTLHTESIPQLSQALALQLGAKPDTRTILSPLRQVEEDGLIPEASELDEYLYTSDNDEKNNTGEYKDQIIIVLAEDAKNSSQPSMKIGQESEEETQADKRTRRSVHDAPGHEEDHDEHLNHDHDHQTMTGKNRASTLAASVASSIIMILICLSTTSFQPL</sequence>
<gene>
    <name evidence="5" type="ORF">g.14076</name>
</gene>
<dbReference type="SMART" id="SM00664">
    <property type="entry name" value="DoH"/>
    <property type="match status" value="1"/>
</dbReference>
<feature type="region of interest" description="Disordered" evidence="2">
    <location>
        <begin position="325"/>
        <end position="367"/>
    </location>
</feature>
<dbReference type="InterPro" id="IPR057443">
    <property type="entry name" value="At5g54830-like"/>
</dbReference>
<dbReference type="PROSITE" id="PS51549">
    <property type="entry name" value="DM13"/>
    <property type="match status" value="1"/>
</dbReference>
<evidence type="ECO:0000256" key="1">
    <source>
        <dbReference type="ARBA" id="ARBA00022737"/>
    </source>
</evidence>
<dbReference type="CDD" id="cd09631">
    <property type="entry name" value="DOMON_DOH"/>
    <property type="match status" value="1"/>
</dbReference>
<organism evidence="5">
    <name type="scientific">Graphocephala atropunctata</name>
    <dbReference type="NCBI Taxonomy" id="36148"/>
    <lineage>
        <taxon>Eukaryota</taxon>
        <taxon>Metazoa</taxon>
        <taxon>Ecdysozoa</taxon>
        <taxon>Arthropoda</taxon>
        <taxon>Hexapoda</taxon>
        <taxon>Insecta</taxon>
        <taxon>Pterygota</taxon>
        <taxon>Neoptera</taxon>
        <taxon>Paraneoptera</taxon>
        <taxon>Hemiptera</taxon>
        <taxon>Auchenorrhyncha</taxon>
        <taxon>Membracoidea</taxon>
        <taxon>Cicadellidae</taxon>
        <taxon>Cicadellinae</taxon>
        <taxon>Cicadellini</taxon>
        <taxon>Graphocephala</taxon>
    </lineage>
</organism>
<feature type="domain" description="DM13" evidence="4">
    <location>
        <begin position="21"/>
        <end position="128"/>
    </location>
</feature>
<feature type="region of interest" description="Disordered" evidence="2">
    <location>
        <begin position="1166"/>
        <end position="1221"/>
    </location>
</feature>
<feature type="region of interest" description="Disordered" evidence="2">
    <location>
        <begin position="677"/>
        <end position="725"/>
    </location>
</feature>
<keyword evidence="1" id="KW-0677">Repeat</keyword>
<accession>A0A1B6KG91</accession>
<evidence type="ECO:0000259" key="3">
    <source>
        <dbReference type="PROSITE" id="PS50836"/>
    </source>
</evidence>
<reference evidence="5" key="1">
    <citation type="submission" date="2015-11" db="EMBL/GenBank/DDBJ databases">
        <title>De novo transcriptome assembly of four potential Pierce s Disease insect vectors from Arizona vineyards.</title>
        <authorList>
            <person name="Tassone E.E."/>
        </authorList>
    </citation>
    <scope>NUCLEOTIDE SEQUENCE</scope>
</reference>
<dbReference type="InterPro" id="IPR045266">
    <property type="entry name" value="DOH_DOMON"/>
</dbReference>
<dbReference type="SMART" id="SM00686">
    <property type="entry name" value="DM13"/>
    <property type="match status" value="1"/>
</dbReference>
<dbReference type="AlphaFoldDB" id="A0A1B6KG91"/>
<dbReference type="PANTHER" id="PTHR24036">
    <property type="entry name" value="SKELETOR-RELATED"/>
    <property type="match status" value="1"/>
</dbReference>
<feature type="compositionally biased region" description="Basic and acidic residues" evidence="2">
    <location>
        <begin position="683"/>
        <end position="707"/>
    </location>
</feature>
<feature type="non-terminal residue" evidence="5">
    <location>
        <position position="1"/>
    </location>
</feature>
<dbReference type="InterPro" id="IPR005018">
    <property type="entry name" value="DOMON_domain"/>
</dbReference>
<dbReference type="PANTHER" id="PTHR24036:SF13">
    <property type="entry name" value="PROTEIN SKELETOR, ISOFORMS D_E"/>
    <property type="match status" value="1"/>
</dbReference>
<evidence type="ECO:0008006" key="6">
    <source>
        <dbReference type="Google" id="ProtNLM"/>
    </source>
</evidence>
<dbReference type="InterPro" id="IPR019545">
    <property type="entry name" value="DM13_domain"/>
</dbReference>
<dbReference type="Pfam" id="PF25489">
    <property type="entry name" value="At5g54830"/>
    <property type="match status" value="1"/>
</dbReference>
<feature type="compositionally biased region" description="Polar residues" evidence="2">
    <location>
        <begin position="343"/>
        <end position="358"/>
    </location>
</feature>
<evidence type="ECO:0000313" key="5">
    <source>
        <dbReference type="EMBL" id="JAT10478.1"/>
    </source>
</evidence>
<proteinExistence type="predicted"/>
<dbReference type="PROSITE" id="PS50836">
    <property type="entry name" value="DOMON"/>
    <property type="match status" value="1"/>
</dbReference>
<name>A0A1B6KG91_9HEMI</name>
<dbReference type="Pfam" id="PF03351">
    <property type="entry name" value="DOMON"/>
    <property type="match status" value="1"/>
</dbReference>
<evidence type="ECO:0000256" key="2">
    <source>
        <dbReference type="SAM" id="MobiDB-lite"/>
    </source>
</evidence>
<feature type="compositionally biased region" description="Basic and acidic residues" evidence="2">
    <location>
        <begin position="1185"/>
        <end position="1215"/>
    </location>
</feature>